<dbReference type="Pfam" id="PF12796">
    <property type="entry name" value="Ank_2"/>
    <property type="match status" value="1"/>
</dbReference>
<organism evidence="5 6">
    <name type="scientific">Cotesia glomerata</name>
    <name type="common">Lepidopteran parasitic wasp</name>
    <name type="synonym">Apanteles glomeratus</name>
    <dbReference type="NCBI Taxonomy" id="32391"/>
    <lineage>
        <taxon>Eukaryota</taxon>
        <taxon>Metazoa</taxon>
        <taxon>Ecdysozoa</taxon>
        <taxon>Arthropoda</taxon>
        <taxon>Hexapoda</taxon>
        <taxon>Insecta</taxon>
        <taxon>Pterygota</taxon>
        <taxon>Neoptera</taxon>
        <taxon>Endopterygota</taxon>
        <taxon>Hymenoptera</taxon>
        <taxon>Apocrita</taxon>
        <taxon>Ichneumonoidea</taxon>
        <taxon>Braconidae</taxon>
        <taxon>Microgastrinae</taxon>
        <taxon>Cotesia</taxon>
    </lineage>
</organism>
<feature type="repeat" description="ANK" evidence="3">
    <location>
        <begin position="111"/>
        <end position="143"/>
    </location>
</feature>
<dbReference type="SMART" id="SM00248">
    <property type="entry name" value="ANK"/>
    <property type="match status" value="4"/>
</dbReference>
<gene>
    <name evidence="5" type="ORF">KQX54_003665</name>
</gene>
<dbReference type="InterPro" id="IPR002110">
    <property type="entry name" value="Ankyrin_rpt"/>
</dbReference>
<feature type="repeat" description="ANK" evidence="3">
    <location>
        <begin position="144"/>
        <end position="176"/>
    </location>
</feature>
<evidence type="ECO:0000313" key="5">
    <source>
        <dbReference type="EMBL" id="KAH0566739.1"/>
    </source>
</evidence>
<keyword evidence="2 3" id="KW-0040">ANK repeat</keyword>
<dbReference type="SUPFAM" id="SSF48403">
    <property type="entry name" value="Ankyrin repeat"/>
    <property type="match status" value="1"/>
</dbReference>
<keyword evidence="6" id="KW-1185">Reference proteome</keyword>
<feature type="repeat" description="ANK" evidence="3">
    <location>
        <begin position="78"/>
        <end position="110"/>
    </location>
</feature>
<dbReference type="GO" id="GO:0005634">
    <property type="term" value="C:nucleus"/>
    <property type="evidence" value="ECO:0007669"/>
    <property type="project" value="TreeGrafter"/>
</dbReference>
<feature type="coiled-coil region" evidence="4">
    <location>
        <begin position="485"/>
        <end position="523"/>
    </location>
</feature>
<dbReference type="InterPro" id="IPR050663">
    <property type="entry name" value="Ankyrin-SOCS_Box"/>
</dbReference>
<evidence type="ECO:0000256" key="4">
    <source>
        <dbReference type="SAM" id="Coils"/>
    </source>
</evidence>
<dbReference type="PROSITE" id="PS50297">
    <property type="entry name" value="ANK_REP_REGION"/>
    <property type="match status" value="3"/>
</dbReference>
<dbReference type="PROSITE" id="PS50088">
    <property type="entry name" value="ANK_REPEAT"/>
    <property type="match status" value="3"/>
</dbReference>
<evidence type="ECO:0000256" key="1">
    <source>
        <dbReference type="ARBA" id="ARBA00022737"/>
    </source>
</evidence>
<dbReference type="PANTHER" id="PTHR24193">
    <property type="entry name" value="ANKYRIN REPEAT PROTEIN"/>
    <property type="match status" value="1"/>
</dbReference>
<name>A0AAV7J709_COTGL</name>
<dbReference type="Proteomes" id="UP000826195">
    <property type="component" value="Unassembled WGS sequence"/>
</dbReference>
<dbReference type="GO" id="GO:0045944">
    <property type="term" value="P:positive regulation of transcription by RNA polymerase II"/>
    <property type="evidence" value="ECO:0007669"/>
    <property type="project" value="TreeGrafter"/>
</dbReference>
<dbReference type="EMBL" id="JAHXZJ010000001">
    <property type="protein sequence ID" value="KAH0566739.1"/>
    <property type="molecule type" value="Genomic_DNA"/>
</dbReference>
<dbReference type="PRINTS" id="PR01415">
    <property type="entry name" value="ANKYRIN"/>
</dbReference>
<dbReference type="InterPro" id="IPR036770">
    <property type="entry name" value="Ankyrin_rpt-contain_sf"/>
</dbReference>
<dbReference type="AlphaFoldDB" id="A0AAV7J709"/>
<evidence type="ECO:0000313" key="6">
    <source>
        <dbReference type="Proteomes" id="UP000826195"/>
    </source>
</evidence>
<proteinExistence type="predicted"/>
<keyword evidence="1" id="KW-0677">Repeat</keyword>
<reference evidence="5 6" key="1">
    <citation type="journal article" date="2021" name="J. Hered.">
        <title>A chromosome-level genome assembly of the parasitoid wasp, Cotesia glomerata (Hymenoptera: Braconidae).</title>
        <authorList>
            <person name="Pinto B.J."/>
            <person name="Weis J.J."/>
            <person name="Gamble T."/>
            <person name="Ode P.J."/>
            <person name="Paul R."/>
            <person name="Zaspel J.M."/>
        </authorList>
    </citation>
    <scope>NUCLEOTIDE SEQUENCE [LARGE SCALE GENOMIC DNA]</scope>
    <source>
        <strain evidence="5">CgM1</strain>
    </source>
</reference>
<dbReference type="GO" id="GO:0000976">
    <property type="term" value="F:transcription cis-regulatory region binding"/>
    <property type="evidence" value="ECO:0007669"/>
    <property type="project" value="TreeGrafter"/>
</dbReference>
<protein>
    <submittedName>
        <fullName evidence="5">Uncharacterized protein</fullName>
    </submittedName>
</protein>
<keyword evidence="4" id="KW-0175">Coiled coil</keyword>
<dbReference type="Gene3D" id="1.25.40.20">
    <property type="entry name" value="Ankyrin repeat-containing domain"/>
    <property type="match status" value="1"/>
</dbReference>
<evidence type="ECO:0000256" key="2">
    <source>
        <dbReference type="ARBA" id="ARBA00023043"/>
    </source>
</evidence>
<dbReference type="PANTHER" id="PTHR24193:SF128">
    <property type="entry name" value="GA-BINDING PROTEIN SUBUNIT BETA-1"/>
    <property type="match status" value="1"/>
</dbReference>
<evidence type="ECO:0000256" key="3">
    <source>
        <dbReference type="PROSITE-ProRule" id="PRU00023"/>
    </source>
</evidence>
<sequence>MQEAMCDDIEPFDGETFIPVEFLYCENPPKIVTRQTQSQDSSSIVQLGQLLLTQAADGNTETIRSLMRRGAPFTTDTLGTSALHFAAQNNRLETAEVLLKAGISRDARTKVDRTPLHMAAYEGHFTMVQLLINYGADVNSRDMLKMTPLHWAVEQEHPDVIALLLENGADPNALSKFQKTPVSLAYERGRTDFVNLLQQNRDFVSVQPHPSPHHEEMEQGSHNIVKIEQTDHGDNHEQEMQQRYEIHQPLHSQSHKVPPVQAPKKQKMVFQQIHVTPSSEDEEDNAAEIEQRINSIENSTFKKHLDLNSFGSIEQPLQWLQTHHGITMIPMDNEASIVENAIESGRTVRLTEAGRQALKSTRTQPLGIARINVNSKKNTPRKVIAIRADQLTSPIPTRGPNILKRSNDNKSGKIYLTPVSNNLTIKTNKVGLSKIYQKKNTIQLGKIKNVDHSNPVVLHLDDEIEEIAEAVDPNDNNGIELLTDVASLNKRLIETQRQAAEYQKQFELKAEEAKILRQQLQDMMAANAAK</sequence>
<accession>A0AAV7J709</accession>
<comment type="caution">
    <text evidence="5">The sequence shown here is derived from an EMBL/GenBank/DDBJ whole genome shotgun (WGS) entry which is preliminary data.</text>
</comment>
<dbReference type="Pfam" id="PF00023">
    <property type="entry name" value="Ank"/>
    <property type="match status" value="1"/>
</dbReference>